<keyword evidence="2" id="KW-1185">Reference proteome</keyword>
<gene>
    <name evidence="1" type="ORF">PaecuDRAFT_2504</name>
</gene>
<dbReference type="Proteomes" id="UP000005387">
    <property type="component" value="Unassembled WGS sequence"/>
</dbReference>
<dbReference type="RefSeq" id="WP_006038496.1">
    <property type="nucleotide sequence ID" value="NZ_AEDD01000006.1"/>
</dbReference>
<protein>
    <submittedName>
        <fullName evidence="1">Uncharacterized protein</fullName>
    </submittedName>
</protein>
<dbReference type="EMBL" id="AEDD01000006">
    <property type="protein sequence ID" value="EFM10592.1"/>
    <property type="molecule type" value="Genomic_DNA"/>
</dbReference>
<reference evidence="1 2" key="1">
    <citation type="submission" date="2010-07" db="EMBL/GenBank/DDBJ databases">
        <title>The draft genome of Paenibacillus curdlanolyticus YK9.</title>
        <authorList>
            <consortium name="US DOE Joint Genome Institute (JGI-PGF)"/>
            <person name="Lucas S."/>
            <person name="Copeland A."/>
            <person name="Lapidus A."/>
            <person name="Cheng J.-F."/>
            <person name="Bruce D."/>
            <person name="Goodwin L."/>
            <person name="Pitluck S."/>
            <person name="Land M.L."/>
            <person name="Hauser L."/>
            <person name="Chang Y.-J."/>
            <person name="Jeffries C."/>
            <person name="Anderson I.J."/>
            <person name="Johnson E."/>
            <person name="Loganathan U."/>
            <person name="Mulhopadhyay B."/>
            <person name="Kyrpides N."/>
            <person name="Woyke T.J."/>
        </authorList>
    </citation>
    <scope>NUCLEOTIDE SEQUENCE [LARGE SCALE GENOMIC DNA]</scope>
    <source>
        <strain evidence="1 2">YK9</strain>
    </source>
</reference>
<name>E0IA15_9BACL</name>
<sequence length="176" mass="19984">MSKSTERAKQIFVDFSGNKLQMHRGGQLAEFQSFQIASEEEAAWFQEMVEQAGDALSIRDWVAVSHLETIAQSYPNVLIIQKVTAFVTRHLMSADSIVKLLYAEKLVNLIKLLKHELSQDLLYQSYKAAEALLLHIQETPLVVDPGHELNLFDLKDKRALNNRAQKCLDLLYSIIG</sequence>
<organism evidence="1 2">
    <name type="scientific">Paenibacillus curdlanolyticus YK9</name>
    <dbReference type="NCBI Taxonomy" id="717606"/>
    <lineage>
        <taxon>Bacteria</taxon>
        <taxon>Bacillati</taxon>
        <taxon>Bacillota</taxon>
        <taxon>Bacilli</taxon>
        <taxon>Bacillales</taxon>
        <taxon>Paenibacillaceae</taxon>
        <taxon>Paenibacillus</taxon>
    </lineage>
</organism>
<evidence type="ECO:0000313" key="2">
    <source>
        <dbReference type="Proteomes" id="UP000005387"/>
    </source>
</evidence>
<dbReference type="AlphaFoldDB" id="E0IA15"/>
<evidence type="ECO:0000313" key="1">
    <source>
        <dbReference type="EMBL" id="EFM10592.1"/>
    </source>
</evidence>
<proteinExistence type="predicted"/>
<accession>E0IA15</accession>
<dbReference type="OrthoDB" id="2639206at2"/>
<dbReference type="eggNOG" id="ENOG50305KD">
    <property type="taxonomic scope" value="Bacteria"/>
</dbReference>